<keyword evidence="3 5" id="KW-1133">Transmembrane helix</keyword>
<evidence type="ECO:0000256" key="4">
    <source>
        <dbReference type="ARBA" id="ARBA00023136"/>
    </source>
</evidence>
<dbReference type="PANTHER" id="PTHR38452:SF1">
    <property type="entry name" value="UPF0756 MEMBRANE PROTEIN YEAL"/>
    <property type="match status" value="1"/>
</dbReference>
<feature type="transmembrane region" description="Helical" evidence="5">
    <location>
        <begin position="148"/>
        <end position="178"/>
    </location>
</feature>
<dbReference type="Proteomes" id="UP000031982">
    <property type="component" value="Unassembled WGS sequence"/>
</dbReference>
<protein>
    <recommendedName>
        <fullName evidence="5">UPF0756 membrane protein SD77_1079</fullName>
    </recommendedName>
</protein>
<reference evidence="6 7" key="1">
    <citation type="submission" date="2015-01" db="EMBL/GenBank/DDBJ databases">
        <title>Genome Assembly of Bacillus badius MTCC 1458.</title>
        <authorList>
            <person name="Verma A."/>
            <person name="Khatri I."/>
            <person name="Mual P."/>
            <person name="Subramanian S."/>
            <person name="Krishnamurthi S."/>
        </authorList>
    </citation>
    <scope>NUCLEOTIDE SEQUENCE [LARGE SCALE GENOMIC DNA]</scope>
    <source>
        <strain evidence="6 7">MTCC 1458</strain>
    </source>
</reference>
<dbReference type="PANTHER" id="PTHR38452">
    <property type="entry name" value="UPF0756 MEMBRANE PROTEIN YEAL"/>
    <property type="match status" value="1"/>
</dbReference>
<gene>
    <name evidence="6" type="ORF">SD77_1079</name>
</gene>
<dbReference type="Pfam" id="PF04284">
    <property type="entry name" value="DUF441"/>
    <property type="match status" value="1"/>
</dbReference>
<sequence>MHEPTSFVDIVSSWDGHRKKNSSFYNDKNCMKRKEKEMQPYLFLIMLLAIGVIAKNQSLLIAVIFLLVLKAVGLDDKVFAAVQAKGINWGVAIITIAVLVPIATGEIGFKELGESLKSPYAWIALIAGVLVALLGKNGVVLLSEDPHITTALVFGTIAAVALFNGVAVGPLIGAGIAYTAMKVIEWFQ</sequence>
<organism evidence="6 7">
    <name type="scientific">Bacillus badius</name>
    <dbReference type="NCBI Taxonomy" id="1455"/>
    <lineage>
        <taxon>Bacteria</taxon>
        <taxon>Bacillati</taxon>
        <taxon>Bacillota</taxon>
        <taxon>Bacilli</taxon>
        <taxon>Bacillales</taxon>
        <taxon>Bacillaceae</taxon>
        <taxon>Pseudobacillus</taxon>
    </lineage>
</organism>
<evidence type="ECO:0000256" key="2">
    <source>
        <dbReference type="ARBA" id="ARBA00022692"/>
    </source>
</evidence>
<keyword evidence="2 5" id="KW-0812">Transmembrane</keyword>
<evidence type="ECO:0000256" key="1">
    <source>
        <dbReference type="ARBA" id="ARBA00022475"/>
    </source>
</evidence>
<keyword evidence="4 5" id="KW-0472">Membrane</keyword>
<comment type="caution">
    <text evidence="6">The sequence shown here is derived from an EMBL/GenBank/DDBJ whole genome shotgun (WGS) entry which is preliminary data.</text>
</comment>
<dbReference type="HAMAP" id="MF_01874">
    <property type="entry name" value="UPF0756"/>
    <property type="match status" value="1"/>
</dbReference>
<accession>A0ABR5ASM5</accession>
<comment type="subcellular location">
    <subcellularLocation>
        <location evidence="5">Cell membrane</location>
        <topology evidence="5">Multi-pass membrane protein</topology>
    </subcellularLocation>
</comment>
<dbReference type="InterPro" id="IPR007382">
    <property type="entry name" value="UPF0756_TM"/>
</dbReference>
<keyword evidence="7" id="KW-1185">Reference proteome</keyword>
<dbReference type="EMBL" id="JXLP01000012">
    <property type="protein sequence ID" value="KIL77750.1"/>
    <property type="molecule type" value="Genomic_DNA"/>
</dbReference>
<evidence type="ECO:0000313" key="6">
    <source>
        <dbReference type="EMBL" id="KIL77750.1"/>
    </source>
</evidence>
<name>A0ABR5ASM5_BACBA</name>
<feature type="transmembrane region" description="Helical" evidence="5">
    <location>
        <begin position="89"/>
        <end position="109"/>
    </location>
</feature>
<keyword evidence="1 5" id="KW-1003">Cell membrane</keyword>
<evidence type="ECO:0000313" key="7">
    <source>
        <dbReference type="Proteomes" id="UP000031982"/>
    </source>
</evidence>
<comment type="similarity">
    <text evidence="5">Belongs to the UPF0756 family.</text>
</comment>
<proteinExistence type="inferred from homology"/>
<feature type="transmembrane region" description="Helical" evidence="5">
    <location>
        <begin position="121"/>
        <end position="142"/>
    </location>
</feature>
<evidence type="ECO:0000256" key="5">
    <source>
        <dbReference type="HAMAP-Rule" id="MF_01874"/>
    </source>
</evidence>
<evidence type="ECO:0000256" key="3">
    <source>
        <dbReference type="ARBA" id="ARBA00022989"/>
    </source>
</evidence>
<feature type="transmembrane region" description="Helical" evidence="5">
    <location>
        <begin position="41"/>
        <end position="69"/>
    </location>
</feature>